<dbReference type="AlphaFoldDB" id="V8NF84"/>
<dbReference type="InterPro" id="IPR052080">
    <property type="entry name" value="vWF_C/EGF_Fibrillin"/>
</dbReference>
<dbReference type="InterPro" id="IPR000152">
    <property type="entry name" value="EGF-type_Asp/Asn_hydroxyl_site"/>
</dbReference>
<keyword evidence="2" id="KW-0964">Secreted</keyword>
<comment type="caution">
    <text evidence="7">Lacks conserved residue(s) required for the propagation of feature annotation.</text>
</comment>
<evidence type="ECO:0000256" key="4">
    <source>
        <dbReference type="ARBA" id="ARBA00022729"/>
    </source>
</evidence>
<dbReference type="PROSITE" id="PS01186">
    <property type="entry name" value="EGF_2"/>
    <property type="match status" value="1"/>
</dbReference>
<evidence type="ECO:0000259" key="10">
    <source>
        <dbReference type="PROSITE" id="PS50184"/>
    </source>
</evidence>
<dbReference type="PANTHER" id="PTHR47333:SF1">
    <property type="entry name" value="VON WILLEBRAND FACTOR C AND EGF DOMAIN-CONTAINING PROTEIN"/>
    <property type="match status" value="1"/>
</dbReference>
<feature type="domain" description="VWFC" evidence="10">
    <location>
        <begin position="352"/>
        <end position="412"/>
    </location>
</feature>
<evidence type="ECO:0000256" key="6">
    <source>
        <dbReference type="ARBA" id="ARBA00023180"/>
    </source>
</evidence>
<organism evidence="11 12">
    <name type="scientific">Ophiophagus hannah</name>
    <name type="common">King cobra</name>
    <name type="synonym">Naja hannah</name>
    <dbReference type="NCBI Taxonomy" id="8665"/>
    <lineage>
        <taxon>Eukaryota</taxon>
        <taxon>Metazoa</taxon>
        <taxon>Chordata</taxon>
        <taxon>Craniata</taxon>
        <taxon>Vertebrata</taxon>
        <taxon>Euteleostomi</taxon>
        <taxon>Lepidosauria</taxon>
        <taxon>Squamata</taxon>
        <taxon>Bifurcata</taxon>
        <taxon>Unidentata</taxon>
        <taxon>Episquamata</taxon>
        <taxon>Toxicofera</taxon>
        <taxon>Serpentes</taxon>
        <taxon>Colubroidea</taxon>
        <taxon>Elapidae</taxon>
        <taxon>Elapinae</taxon>
        <taxon>Ophiophagus</taxon>
    </lineage>
</organism>
<evidence type="ECO:0000259" key="9">
    <source>
        <dbReference type="PROSITE" id="PS50026"/>
    </source>
</evidence>
<comment type="caution">
    <text evidence="11">The sequence shown here is derived from an EMBL/GenBank/DDBJ whole genome shotgun (WGS) entry which is preliminary data.</text>
</comment>
<dbReference type="SMART" id="SM00181">
    <property type="entry name" value="EGF"/>
    <property type="match status" value="1"/>
</dbReference>
<feature type="region of interest" description="Disordered" evidence="8">
    <location>
        <begin position="158"/>
        <end position="180"/>
    </location>
</feature>
<gene>
    <name evidence="11" type="primary">Vwce</name>
    <name evidence="11" type="ORF">L345_13509</name>
</gene>
<dbReference type="InterPro" id="IPR049883">
    <property type="entry name" value="NOTCH1_EGF-like"/>
</dbReference>
<dbReference type="SMART" id="SM00179">
    <property type="entry name" value="EGF_CA"/>
    <property type="match status" value="1"/>
</dbReference>
<dbReference type="InterPro" id="IPR000742">
    <property type="entry name" value="EGF"/>
</dbReference>
<dbReference type="InterPro" id="IPR001881">
    <property type="entry name" value="EGF-like_Ca-bd_dom"/>
</dbReference>
<feature type="domain" description="EGF-like" evidence="9">
    <location>
        <begin position="8"/>
        <end position="50"/>
    </location>
</feature>
<keyword evidence="4" id="KW-0732">Signal</keyword>
<dbReference type="PROSITE" id="PS00010">
    <property type="entry name" value="ASX_HYDROXYL"/>
    <property type="match status" value="1"/>
</dbReference>
<keyword evidence="5" id="KW-1015">Disulfide bond</keyword>
<dbReference type="Pfam" id="PF23334">
    <property type="entry name" value="VWC2L_2nd"/>
    <property type="match status" value="1"/>
</dbReference>
<keyword evidence="3 7" id="KW-0245">EGF-like domain</keyword>
<evidence type="ECO:0000313" key="12">
    <source>
        <dbReference type="Proteomes" id="UP000018936"/>
    </source>
</evidence>
<dbReference type="PROSITE" id="PS50184">
    <property type="entry name" value="VWFC_2"/>
    <property type="match status" value="1"/>
</dbReference>
<evidence type="ECO:0000256" key="8">
    <source>
        <dbReference type="SAM" id="MobiDB-lite"/>
    </source>
</evidence>
<dbReference type="GO" id="GO:0005576">
    <property type="term" value="C:extracellular region"/>
    <property type="evidence" value="ECO:0007669"/>
    <property type="project" value="UniProtKB-SubCell"/>
</dbReference>
<protein>
    <submittedName>
        <fullName evidence="11">von Willebrand factor C and EGF domain-containing protein</fullName>
    </submittedName>
</protein>
<dbReference type="PANTHER" id="PTHR47333">
    <property type="entry name" value="VON WILLEBRAND FACTOR C AND EGF DOMAIN-CONTAINING PROTEIN"/>
    <property type="match status" value="1"/>
</dbReference>
<evidence type="ECO:0000313" key="11">
    <source>
        <dbReference type="EMBL" id="ETE60745.1"/>
    </source>
</evidence>
<dbReference type="Pfam" id="PF00093">
    <property type="entry name" value="VWC"/>
    <property type="match status" value="1"/>
</dbReference>
<proteinExistence type="predicted"/>
<evidence type="ECO:0000256" key="5">
    <source>
        <dbReference type="ARBA" id="ARBA00023157"/>
    </source>
</evidence>
<evidence type="ECO:0000256" key="3">
    <source>
        <dbReference type="ARBA" id="ARBA00022536"/>
    </source>
</evidence>
<sequence>MPGLSGADVNECRRPSEKRTCQHSCHNTLGSFMCSCHPGYRLSVDRLSCEELQYDNINQNPPPFFLLGSPMVLVIMPTGSCPTQKNQDQFKEAIETGFSVCWSLQQPQTLLRLSPESIGPVLPPRGSPALAPSSVPGTPFPFLLVPILSVLLSTASPTSSSPPHTSSFGTSTARPSLPASPLSPVLPKTFSPSISPSLLTPSIPSACWHGGVLREDNSSWTEPPCLNCSCERRIFSFLFPTGCFYYGMSRVEGDVFSLSEENCTVCVCLVSLRELGLAGNISCISPECTPSPCPSSAQTDCCPCQPVECHFRGHIYTEGTEFNPDGDNCTICVCRQGEVECSFIPCPTPGCPRCFIDDNGIEFPVGQIWSPGDPCELCICQADGSVSCKRTDCLEMCPHPIRIPGQCCPDCSAGCTYAGKIFYNNETFPSVLDPCLSCICLETQLTLTGDTLPSIPARTEIGSYAEATATAKGTQS</sequence>
<evidence type="ECO:0000256" key="1">
    <source>
        <dbReference type="ARBA" id="ARBA00004613"/>
    </source>
</evidence>
<dbReference type="SUPFAM" id="SSF57603">
    <property type="entry name" value="FnI-like domain"/>
    <property type="match status" value="2"/>
</dbReference>
<accession>V8NF84</accession>
<name>V8NF84_OPHHA</name>
<dbReference type="OrthoDB" id="10045365at2759"/>
<dbReference type="InterPro" id="IPR018097">
    <property type="entry name" value="EGF_Ca-bd_CS"/>
</dbReference>
<dbReference type="GO" id="GO:0005509">
    <property type="term" value="F:calcium ion binding"/>
    <property type="evidence" value="ECO:0007669"/>
    <property type="project" value="InterPro"/>
</dbReference>
<evidence type="ECO:0000256" key="2">
    <source>
        <dbReference type="ARBA" id="ARBA00022525"/>
    </source>
</evidence>
<dbReference type="Gene3D" id="2.10.25.10">
    <property type="entry name" value="Laminin"/>
    <property type="match status" value="1"/>
</dbReference>
<dbReference type="FunFam" id="2.10.25.10:FF:000059">
    <property type="entry name" value="Mannan-binding lectin serine protease 1"/>
    <property type="match status" value="1"/>
</dbReference>
<dbReference type="PROSITE" id="PS01187">
    <property type="entry name" value="EGF_CA"/>
    <property type="match status" value="1"/>
</dbReference>
<dbReference type="Proteomes" id="UP000018936">
    <property type="component" value="Unassembled WGS sequence"/>
</dbReference>
<dbReference type="Gene3D" id="6.20.200.20">
    <property type="match status" value="1"/>
</dbReference>
<dbReference type="EMBL" id="AZIM01004429">
    <property type="protein sequence ID" value="ETE60745.1"/>
    <property type="molecule type" value="Genomic_DNA"/>
</dbReference>
<dbReference type="SUPFAM" id="SSF57196">
    <property type="entry name" value="EGF/Laminin"/>
    <property type="match status" value="1"/>
</dbReference>
<dbReference type="Gene3D" id="2.10.70.10">
    <property type="entry name" value="Complement Module, domain 1"/>
    <property type="match status" value="1"/>
</dbReference>
<evidence type="ECO:0000256" key="7">
    <source>
        <dbReference type="PROSITE-ProRule" id="PRU00076"/>
    </source>
</evidence>
<dbReference type="PROSITE" id="PS50026">
    <property type="entry name" value="EGF_3"/>
    <property type="match status" value="1"/>
</dbReference>
<dbReference type="PROSITE" id="PS01208">
    <property type="entry name" value="VWFC_1"/>
    <property type="match status" value="1"/>
</dbReference>
<dbReference type="InterPro" id="IPR001007">
    <property type="entry name" value="VWF_dom"/>
</dbReference>
<keyword evidence="6" id="KW-0325">Glycoprotein</keyword>
<dbReference type="CDD" id="cd00054">
    <property type="entry name" value="EGF_CA"/>
    <property type="match status" value="1"/>
</dbReference>
<keyword evidence="12" id="KW-1185">Reference proteome</keyword>
<dbReference type="Pfam" id="PF07645">
    <property type="entry name" value="EGF_CA"/>
    <property type="match status" value="1"/>
</dbReference>
<reference evidence="11 12" key="1">
    <citation type="journal article" date="2013" name="Proc. Natl. Acad. Sci. U.S.A.">
        <title>The king cobra genome reveals dynamic gene evolution and adaptation in the snake venom system.</title>
        <authorList>
            <person name="Vonk F.J."/>
            <person name="Casewell N.R."/>
            <person name="Henkel C.V."/>
            <person name="Heimberg A.M."/>
            <person name="Jansen H.J."/>
            <person name="McCleary R.J."/>
            <person name="Kerkkamp H.M."/>
            <person name="Vos R.A."/>
            <person name="Guerreiro I."/>
            <person name="Calvete J.J."/>
            <person name="Wuster W."/>
            <person name="Woods A.E."/>
            <person name="Logan J.M."/>
            <person name="Harrison R.A."/>
            <person name="Castoe T.A."/>
            <person name="de Koning A.P."/>
            <person name="Pollock D.D."/>
            <person name="Yandell M."/>
            <person name="Calderon D."/>
            <person name="Renjifo C."/>
            <person name="Currier R.B."/>
            <person name="Salgado D."/>
            <person name="Pla D."/>
            <person name="Sanz L."/>
            <person name="Hyder A.S."/>
            <person name="Ribeiro J.M."/>
            <person name="Arntzen J.W."/>
            <person name="van den Thillart G.E."/>
            <person name="Boetzer M."/>
            <person name="Pirovano W."/>
            <person name="Dirks R.P."/>
            <person name="Spaink H.P."/>
            <person name="Duboule D."/>
            <person name="McGlinn E."/>
            <person name="Kini R.M."/>
            <person name="Richardson M.K."/>
        </authorList>
    </citation>
    <scope>NUCLEOTIDE SEQUENCE</scope>
    <source>
        <tissue evidence="11">Blood</tissue>
    </source>
</reference>
<dbReference type="SMART" id="SM00214">
    <property type="entry name" value="VWC"/>
    <property type="match status" value="3"/>
</dbReference>
<feature type="non-terminal residue" evidence="11">
    <location>
        <position position="1"/>
    </location>
</feature>
<comment type="subcellular location">
    <subcellularLocation>
        <location evidence="1">Secreted</location>
    </subcellularLocation>
</comment>